<dbReference type="Proteomes" id="UP001153076">
    <property type="component" value="Unassembled WGS sequence"/>
</dbReference>
<sequence length="182" mass="20990">MFPLFKALLSSLRAKFEHKLIQLILNSRFKIIYESLTKVPPLACSQVVKSTPYTTQKPQASQLQVLLKPQSPFSCFSKSKFEFITFTHFLEPQPVQALKLQTSTLFFSQESLFLEADMLKDCRFYELIPLDTKSARMEHIKDDQRKLILMILISLLSANLNSNSRRNSISISIVILIKFNDI</sequence>
<name>A0A9Q1K8W3_9CARY</name>
<proteinExistence type="predicted"/>
<organism evidence="1 2">
    <name type="scientific">Carnegiea gigantea</name>
    <dbReference type="NCBI Taxonomy" id="171969"/>
    <lineage>
        <taxon>Eukaryota</taxon>
        <taxon>Viridiplantae</taxon>
        <taxon>Streptophyta</taxon>
        <taxon>Embryophyta</taxon>
        <taxon>Tracheophyta</taxon>
        <taxon>Spermatophyta</taxon>
        <taxon>Magnoliopsida</taxon>
        <taxon>eudicotyledons</taxon>
        <taxon>Gunneridae</taxon>
        <taxon>Pentapetalae</taxon>
        <taxon>Caryophyllales</taxon>
        <taxon>Cactineae</taxon>
        <taxon>Cactaceae</taxon>
        <taxon>Cactoideae</taxon>
        <taxon>Echinocereeae</taxon>
        <taxon>Carnegiea</taxon>
    </lineage>
</organism>
<protein>
    <submittedName>
        <fullName evidence="1">Uncharacterized protein</fullName>
    </submittedName>
</protein>
<accession>A0A9Q1K8W3</accession>
<keyword evidence="2" id="KW-1185">Reference proteome</keyword>
<evidence type="ECO:0000313" key="1">
    <source>
        <dbReference type="EMBL" id="KAJ8438513.1"/>
    </source>
</evidence>
<comment type="caution">
    <text evidence="1">The sequence shown here is derived from an EMBL/GenBank/DDBJ whole genome shotgun (WGS) entry which is preliminary data.</text>
</comment>
<reference evidence="1" key="1">
    <citation type="submission" date="2022-04" db="EMBL/GenBank/DDBJ databases">
        <title>Carnegiea gigantea Genome sequencing and assembly v2.</title>
        <authorList>
            <person name="Copetti D."/>
            <person name="Sanderson M.J."/>
            <person name="Burquez A."/>
            <person name="Wojciechowski M.F."/>
        </authorList>
    </citation>
    <scope>NUCLEOTIDE SEQUENCE</scope>
    <source>
        <strain evidence="1">SGP5-SGP5p</strain>
        <tissue evidence="1">Aerial part</tissue>
    </source>
</reference>
<gene>
    <name evidence="1" type="ORF">Cgig2_032168</name>
</gene>
<evidence type="ECO:0000313" key="2">
    <source>
        <dbReference type="Proteomes" id="UP001153076"/>
    </source>
</evidence>
<dbReference type="AlphaFoldDB" id="A0A9Q1K8W3"/>
<dbReference type="EMBL" id="JAKOGI010000251">
    <property type="protein sequence ID" value="KAJ8438513.1"/>
    <property type="molecule type" value="Genomic_DNA"/>
</dbReference>